<feature type="region of interest" description="Disordered" evidence="5">
    <location>
        <begin position="208"/>
        <end position="229"/>
    </location>
</feature>
<dbReference type="Pfam" id="PF02674">
    <property type="entry name" value="Colicin_V"/>
    <property type="match status" value="1"/>
</dbReference>
<keyword evidence="3 6" id="KW-1133">Transmembrane helix</keyword>
<feature type="transmembrane region" description="Helical" evidence="6">
    <location>
        <begin position="105"/>
        <end position="125"/>
    </location>
</feature>
<dbReference type="GO" id="GO:0009403">
    <property type="term" value="P:toxin biosynthetic process"/>
    <property type="evidence" value="ECO:0007669"/>
    <property type="project" value="InterPro"/>
</dbReference>
<evidence type="ECO:0000256" key="2">
    <source>
        <dbReference type="ARBA" id="ARBA00022692"/>
    </source>
</evidence>
<keyword evidence="2 6" id="KW-0812">Transmembrane</keyword>
<feature type="compositionally biased region" description="Basic and acidic residues" evidence="5">
    <location>
        <begin position="208"/>
        <end position="217"/>
    </location>
</feature>
<evidence type="ECO:0000256" key="4">
    <source>
        <dbReference type="ARBA" id="ARBA00023136"/>
    </source>
</evidence>
<keyword evidence="4 6" id="KW-0472">Membrane</keyword>
<proteinExistence type="predicted"/>
<gene>
    <name evidence="7" type="ORF">JCM17846_06040</name>
</gene>
<dbReference type="Proteomes" id="UP000324996">
    <property type="component" value="Unassembled WGS sequence"/>
</dbReference>
<comment type="caution">
    <text evidence="7">The sequence shown here is derived from an EMBL/GenBank/DDBJ whole genome shotgun (WGS) entry which is preliminary data.</text>
</comment>
<feature type="transmembrane region" description="Helical" evidence="6">
    <location>
        <begin position="64"/>
        <end position="85"/>
    </location>
</feature>
<feature type="transmembrane region" description="Helical" evidence="6">
    <location>
        <begin position="7"/>
        <end position="25"/>
    </location>
</feature>
<protein>
    <recommendedName>
        <fullName evidence="9">Colicin V production protein</fullName>
    </recommendedName>
</protein>
<evidence type="ECO:0000256" key="3">
    <source>
        <dbReference type="ARBA" id="ARBA00022989"/>
    </source>
</evidence>
<dbReference type="GO" id="GO:0016020">
    <property type="term" value="C:membrane"/>
    <property type="evidence" value="ECO:0007669"/>
    <property type="project" value="UniProtKB-SubCell"/>
</dbReference>
<feature type="transmembrane region" description="Helical" evidence="6">
    <location>
        <begin position="31"/>
        <end position="52"/>
    </location>
</feature>
<comment type="subcellular location">
    <subcellularLocation>
        <location evidence="1">Membrane</location>
        <topology evidence="1">Multi-pass membrane protein</topology>
    </subcellularLocation>
</comment>
<evidence type="ECO:0008006" key="9">
    <source>
        <dbReference type="Google" id="ProtNLM"/>
    </source>
</evidence>
<dbReference type="InterPro" id="IPR003825">
    <property type="entry name" value="Colicin-V_CvpA"/>
</dbReference>
<accession>A0A5A7N3R8</accession>
<organism evidence="7 8">
    <name type="scientific">Iodidimonas nitroreducens</name>
    <dbReference type="NCBI Taxonomy" id="1236968"/>
    <lineage>
        <taxon>Bacteria</taxon>
        <taxon>Pseudomonadati</taxon>
        <taxon>Pseudomonadota</taxon>
        <taxon>Alphaproteobacteria</taxon>
        <taxon>Iodidimonadales</taxon>
        <taxon>Iodidimonadaceae</taxon>
        <taxon>Iodidimonas</taxon>
    </lineage>
</organism>
<keyword evidence="8" id="KW-1185">Reference proteome</keyword>
<evidence type="ECO:0000313" key="8">
    <source>
        <dbReference type="Proteomes" id="UP000324996"/>
    </source>
</evidence>
<dbReference type="EMBL" id="BKCN01000002">
    <property type="protein sequence ID" value="GER02922.1"/>
    <property type="molecule type" value="Genomic_DNA"/>
</dbReference>
<dbReference type="InterPro" id="IPR052719">
    <property type="entry name" value="CvpA-like"/>
</dbReference>
<evidence type="ECO:0000256" key="6">
    <source>
        <dbReference type="SAM" id="Phobius"/>
    </source>
</evidence>
<name>A0A5A7N3R8_9PROT</name>
<sequence length="229" mass="25464">MSESMTAFDILVLIVMAGFFLYAIFRGFTTMLLSVLAWIGAILITLYAMPMVSRFARDLIEPPTLADFIALPVLFIASLVILKIVANFIGGRVRSGPVGFLDRSLGAALGLILGAILISSTYLFFSATLGEKRYPDWVQQARFKPIVAYGATMVAKTGPEIFRTVEQDRTGEALLQQMRKSYDSGSQRLRDVVEPAYEDAQRQMMNQKLEELLKSQDDTPNSKPEPKKP</sequence>
<dbReference type="RefSeq" id="WP_052371124.1">
    <property type="nucleotide sequence ID" value="NZ_BKCN01000002.1"/>
</dbReference>
<dbReference type="PANTHER" id="PTHR36926">
    <property type="entry name" value="COLICIN V PRODUCTION PROTEIN"/>
    <property type="match status" value="1"/>
</dbReference>
<dbReference type="AlphaFoldDB" id="A0A5A7N3R8"/>
<dbReference type="PANTHER" id="PTHR36926:SF1">
    <property type="entry name" value="COLICIN V PRODUCTION PROTEIN"/>
    <property type="match status" value="1"/>
</dbReference>
<evidence type="ECO:0000313" key="7">
    <source>
        <dbReference type="EMBL" id="GER02922.1"/>
    </source>
</evidence>
<evidence type="ECO:0000256" key="1">
    <source>
        <dbReference type="ARBA" id="ARBA00004141"/>
    </source>
</evidence>
<reference evidence="7 8" key="1">
    <citation type="submission" date="2019-09" db="EMBL/GenBank/DDBJ databases">
        <title>NBRP : Genome information of microbial organism related human and environment.</title>
        <authorList>
            <person name="Hattori M."/>
            <person name="Oshima K."/>
            <person name="Inaba H."/>
            <person name="Suda W."/>
            <person name="Sakamoto M."/>
            <person name="Iino T."/>
            <person name="Kitahara M."/>
            <person name="Oshida Y."/>
            <person name="Iida T."/>
            <person name="Kudo T."/>
            <person name="Itoh T."/>
            <person name="Ohkuma M."/>
        </authorList>
    </citation>
    <scope>NUCLEOTIDE SEQUENCE [LARGE SCALE GENOMIC DNA]</scope>
    <source>
        <strain evidence="7 8">Q-1</strain>
    </source>
</reference>
<evidence type="ECO:0000256" key="5">
    <source>
        <dbReference type="SAM" id="MobiDB-lite"/>
    </source>
</evidence>